<comment type="catalytic activity">
    <reaction evidence="5">
        <text>trans-aconitate + S-adenosyl-L-methionine = (E)-3-(methoxycarbonyl)pent-2-enedioate + S-adenosyl-L-homocysteine</text>
        <dbReference type="Rhea" id="RHEA:14969"/>
        <dbReference type="ChEBI" id="CHEBI:15708"/>
        <dbReference type="ChEBI" id="CHEBI:57470"/>
        <dbReference type="ChEBI" id="CHEBI:57856"/>
        <dbReference type="ChEBI" id="CHEBI:59789"/>
        <dbReference type="EC" id="2.1.1.144"/>
    </reaction>
</comment>
<dbReference type="InterPro" id="IPR023149">
    <property type="entry name" value="Trans_acon_MeTrfase_C"/>
</dbReference>
<dbReference type="GO" id="GO:0005737">
    <property type="term" value="C:cytoplasm"/>
    <property type="evidence" value="ECO:0007669"/>
    <property type="project" value="UniProtKB-SubCell"/>
</dbReference>
<dbReference type="InterPro" id="IPR023506">
    <property type="entry name" value="Trans-aconitate_MeTrfase"/>
</dbReference>
<comment type="subcellular location">
    <subcellularLocation>
        <location evidence="5">Cytoplasm</location>
    </subcellularLocation>
</comment>
<dbReference type="EMBL" id="JAMOIM010000004">
    <property type="protein sequence ID" value="MCW6508057.1"/>
    <property type="molecule type" value="Genomic_DNA"/>
</dbReference>
<dbReference type="PANTHER" id="PTHR43861:SF1">
    <property type="entry name" value="TRANS-ACONITATE 2-METHYLTRANSFERASE"/>
    <property type="match status" value="1"/>
</dbReference>
<accession>A0AA42CM55</accession>
<organism evidence="7 8">
    <name type="scientific">Lichenifustis flavocetrariae</name>
    <dbReference type="NCBI Taxonomy" id="2949735"/>
    <lineage>
        <taxon>Bacteria</taxon>
        <taxon>Pseudomonadati</taxon>
        <taxon>Pseudomonadota</taxon>
        <taxon>Alphaproteobacteria</taxon>
        <taxon>Hyphomicrobiales</taxon>
        <taxon>Lichenihabitantaceae</taxon>
        <taxon>Lichenifustis</taxon>
    </lineage>
</organism>
<keyword evidence="1 5" id="KW-0963">Cytoplasm</keyword>
<evidence type="ECO:0000256" key="3">
    <source>
        <dbReference type="ARBA" id="ARBA00022679"/>
    </source>
</evidence>
<gene>
    <name evidence="5 7" type="primary">tam</name>
    <name evidence="7" type="ORF">M8523_08485</name>
</gene>
<dbReference type="HAMAP" id="MF_00560">
    <property type="entry name" value="Tran_acon_Me_trans"/>
    <property type="match status" value="1"/>
</dbReference>
<name>A0AA42CM55_9HYPH</name>
<feature type="domain" description="Methyltransferase" evidence="6">
    <location>
        <begin position="35"/>
        <end position="120"/>
    </location>
</feature>
<dbReference type="InterPro" id="IPR041698">
    <property type="entry name" value="Methyltransf_25"/>
</dbReference>
<dbReference type="NCBIfam" id="NF002463">
    <property type="entry name" value="PRK01683.1"/>
    <property type="match status" value="1"/>
</dbReference>
<evidence type="ECO:0000313" key="8">
    <source>
        <dbReference type="Proteomes" id="UP001165667"/>
    </source>
</evidence>
<dbReference type="InterPro" id="IPR029063">
    <property type="entry name" value="SAM-dependent_MTases_sf"/>
</dbReference>
<evidence type="ECO:0000256" key="1">
    <source>
        <dbReference type="ARBA" id="ARBA00022490"/>
    </source>
</evidence>
<dbReference type="SUPFAM" id="SSF53335">
    <property type="entry name" value="S-adenosyl-L-methionine-dependent methyltransferases"/>
    <property type="match status" value="1"/>
</dbReference>
<dbReference type="GO" id="GO:0030798">
    <property type="term" value="F:trans-aconitate 2-methyltransferase activity"/>
    <property type="evidence" value="ECO:0007669"/>
    <property type="project" value="UniProtKB-UniRule"/>
</dbReference>
<dbReference type="Proteomes" id="UP001165667">
    <property type="component" value="Unassembled WGS sequence"/>
</dbReference>
<dbReference type="Pfam" id="PF13649">
    <property type="entry name" value="Methyltransf_25"/>
    <property type="match status" value="1"/>
</dbReference>
<evidence type="ECO:0000313" key="7">
    <source>
        <dbReference type="EMBL" id="MCW6508057.1"/>
    </source>
</evidence>
<comment type="function">
    <text evidence="5">Catalyzes the S-adenosylmethionine monomethyl esterification of trans-aconitate.</text>
</comment>
<evidence type="ECO:0000256" key="2">
    <source>
        <dbReference type="ARBA" id="ARBA00022603"/>
    </source>
</evidence>
<comment type="caution">
    <text evidence="7">The sequence shown here is derived from an EMBL/GenBank/DDBJ whole genome shotgun (WGS) entry which is preliminary data.</text>
</comment>
<dbReference type="AlphaFoldDB" id="A0AA42CM55"/>
<dbReference type="GO" id="GO:0032259">
    <property type="term" value="P:methylation"/>
    <property type="evidence" value="ECO:0007669"/>
    <property type="project" value="UniProtKB-KW"/>
</dbReference>
<evidence type="ECO:0000259" key="6">
    <source>
        <dbReference type="Pfam" id="PF13649"/>
    </source>
</evidence>
<reference evidence="7" key="1">
    <citation type="submission" date="2022-05" db="EMBL/GenBank/DDBJ databases">
        <authorList>
            <person name="Pankratov T."/>
        </authorList>
    </citation>
    <scope>NUCLEOTIDE SEQUENCE</scope>
    <source>
        <strain evidence="7">BP6-180914</strain>
    </source>
</reference>
<evidence type="ECO:0000256" key="5">
    <source>
        <dbReference type="HAMAP-Rule" id="MF_00560"/>
    </source>
</evidence>
<proteinExistence type="inferred from homology"/>
<keyword evidence="4 5" id="KW-0949">S-adenosyl-L-methionine</keyword>
<dbReference type="CDD" id="cd02440">
    <property type="entry name" value="AdoMet_MTases"/>
    <property type="match status" value="1"/>
</dbReference>
<dbReference type="RefSeq" id="WP_282584408.1">
    <property type="nucleotide sequence ID" value="NZ_JAMOIM010000004.1"/>
</dbReference>
<keyword evidence="8" id="KW-1185">Reference proteome</keyword>
<dbReference type="EC" id="2.1.1.144" evidence="5"/>
<dbReference type="Gene3D" id="1.10.150.290">
    <property type="entry name" value="S-adenosyl-L-methionine-dependent methyltransferases"/>
    <property type="match status" value="1"/>
</dbReference>
<comment type="similarity">
    <text evidence="5">Belongs to the methyltransferase superfamily. Tam family.</text>
</comment>
<dbReference type="Gene3D" id="3.40.50.150">
    <property type="entry name" value="Vaccinia Virus protein VP39"/>
    <property type="match status" value="1"/>
</dbReference>
<dbReference type="PANTHER" id="PTHR43861">
    <property type="entry name" value="TRANS-ACONITATE 2-METHYLTRANSFERASE-RELATED"/>
    <property type="match status" value="1"/>
</dbReference>
<protein>
    <recommendedName>
        <fullName evidence="5">Trans-aconitate 2-methyltransferase</fullName>
        <ecNumber evidence="5">2.1.1.144</ecNumber>
    </recommendedName>
</protein>
<sequence length="258" mass="28770">MTDWDPHRYRRFETERTQPAVDLLSRVRRKTAKLVVDLGCGPGNSTELLAARFPEAEIIGIDTSPAMIETAQARLPHCRFAVADLAAWRPETPPDVIFANAVLQWLPDHAALLPRLMAHLPAAGTLAIQMPDNLGAPSHSLMRSVASQGPWADRLAPAAADRTILPPLDDYYDLLIRHAETVDVWRTTYHHPLASAAAIVDWVRSTGLRPFLNRLDPAEQEEFLKRYQASLEEAYPARADGLRLLGFERVFMVATRVG</sequence>
<keyword evidence="3 5" id="KW-0808">Transferase</keyword>
<evidence type="ECO:0000256" key="4">
    <source>
        <dbReference type="ARBA" id="ARBA00022691"/>
    </source>
</evidence>
<keyword evidence="2 5" id="KW-0489">Methyltransferase</keyword>